<dbReference type="EMBL" id="FJUX01000037">
    <property type="protein sequence ID" value="CZS98652.1"/>
    <property type="molecule type" value="Genomic_DNA"/>
</dbReference>
<name>A0A1E1KKX2_9HELO</name>
<dbReference type="Proteomes" id="UP000178912">
    <property type="component" value="Unassembled WGS sequence"/>
</dbReference>
<evidence type="ECO:0000313" key="1">
    <source>
        <dbReference type="EMBL" id="CZS98652.1"/>
    </source>
</evidence>
<sequence>MADTTSRSPNLLDLLLQYEIFKTFCSNLEYNDLFNVRRLSKSLSTNYSAFNKARWDINRFLKRFVKDPRGLRSFMAQIGAIITGNAALQFLDRVVWPGTDRS</sequence>
<keyword evidence="2" id="KW-1185">Reference proteome</keyword>
<dbReference type="OrthoDB" id="10025998at2759"/>
<protein>
    <recommendedName>
        <fullName evidence="3">F-box domain-containing protein</fullName>
    </recommendedName>
</protein>
<reference evidence="2" key="1">
    <citation type="submission" date="2016-03" db="EMBL/GenBank/DDBJ databases">
        <authorList>
            <person name="Guldener U."/>
        </authorList>
    </citation>
    <scope>NUCLEOTIDE SEQUENCE [LARGE SCALE GENOMIC DNA]</scope>
    <source>
        <strain evidence="2">04CH-RAC-A.6.1</strain>
    </source>
</reference>
<evidence type="ECO:0008006" key="3">
    <source>
        <dbReference type="Google" id="ProtNLM"/>
    </source>
</evidence>
<dbReference type="AlphaFoldDB" id="A0A1E1KKX2"/>
<gene>
    <name evidence="1" type="ORF">RAG0_07290</name>
</gene>
<evidence type="ECO:0000313" key="2">
    <source>
        <dbReference type="Proteomes" id="UP000178912"/>
    </source>
</evidence>
<organism evidence="1 2">
    <name type="scientific">Rhynchosporium agropyri</name>
    <dbReference type="NCBI Taxonomy" id="914238"/>
    <lineage>
        <taxon>Eukaryota</taxon>
        <taxon>Fungi</taxon>
        <taxon>Dikarya</taxon>
        <taxon>Ascomycota</taxon>
        <taxon>Pezizomycotina</taxon>
        <taxon>Leotiomycetes</taxon>
        <taxon>Helotiales</taxon>
        <taxon>Ploettnerulaceae</taxon>
        <taxon>Rhynchosporium</taxon>
    </lineage>
</organism>
<accession>A0A1E1KKX2</accession>
<proteinExistence type="predicted"/>